<dbReference type="PANTHER" id="PTHR33495">
    <property type="entry name" value="ANTI-SIGMA FACTOR ANTAGONIST TM_1081-RELATED-RELATED"/>
    <property type="match status" value="1"/>
</dbReference>
<proteinExistence type="predicted"/>
<comment type="caution">
    <text evidence="2">The sequence shown here is derived from an EMBL/GenBank/DDBJ whole genome shotgun (WGS) entry which is preliminary data.</text>
</comment>
<evidence type="ECO:0000313" key="2">
    <source>
        <dbReference type="EMBL" id="RCK81404.1"/>
    </source>
</evidence>
<gene>
    <name evidence="2" type="ORF">OZSIB_2273</name>
</gene>
<reference evidence="2 3" key="1">
    <citation type="submission" date="2018-05" db="EMBL/GenBank/DDBJ databases">
        <title>A metagenomic window into the 2 km-deep terrestrial subsurface aquifer revealed taxonomically and functionally diverse microbial community comprising novel uncultured bacterial lineages.</title>
        <authorList>
            <person name="Kadnikov V.V."/>
            <person name="Mardanov A.V."/>
            <person name="Beletsky A.V."/>
            <person name="Banks D."/>
            <person name="Pimenov N.V."/>
            <person name="Frank Y.A."/>
            <person name="Karnachuk O.V."/>
            <person name="Ravin N.V."/>
        </authorList>
    </citation>
    <scope>NUCLEOTIDE SEQUENCE [LARGE SCALE GENOMIC DNA]</scope>
    <source>
        <strain evidence="2">BY5</strain>
    </source>
</reference>
<dbReference type="Pfam" id="PF01740">
    <property type="entry name" value="STAS"/>
    <property type="match status" value="1"/>
</dbReference>
<name>A0A367ZTD7_9BACT</name>
<dbReference type="AlphaFoldDB" id="A0A367ZTD7"/>
<sequence>MPEFSVTTEIRDQPRVVIVRTVGYIDDHAGEKIKKVVQALMEKGEKNFLFSFGGSPVINSTGIACLLEVCEEIGFSLQGKVAFCCLSKAIAEVFRMMGITSVYQIYDQEESALPGFSR</sequence>
<organism evidence="2 3">
    <name type="scientific">Candidatus Ozemobacter sibiricus</name>
    <dbReference type="NCBI Taxonomy" id="2268124"/>
    <lineage>
        <taxon>Bacteria</taxon>
        <taxon>Candidatus Ozemobacteria</taxon>
        <taxon>Candidatus Ozemobacterales</taxon>
        <taxon>Candidatus Ozemobacteraceae</taxon>
        <taxon>Candidatus Ozemobacter</taxon>
    </lineage>
</organism>
<evidence type="ECO:0000313" key="3">
    <source>
        <dbReference type="Proteomes" id="UP000252355"/>
    </source>
</evidence>
<dbReference type="Proteomes" id="UP000252355">
    <property type="component" value="Unassembled WGS sequence"/>
</dbReference>
<dbReference type="CDD" id="cd07043">
    <property type="entry name" value="STAS_anti-anti-sigma_factors"/>
    <property type="match status" value="1"/>
</dbReference>
<dbReference type="InterPro" id="IPR036513">
    <property type="entry name" value="STAS_dom_sf"/>
</dbReference>
<dbReference type="SUPFAM" id="SSF52091">
    <property type="entry name" value="SpoIIaa-like"/>
    <property type="match status" value="1"/>
</dbReference>
<protein>
    <recommendedName>
        <fullName evidence="1">STAS domain-containing protein</fullName>
    </recommendedName>
</protein>
<evidence type="ECO:0000259" key="1">
    <source>
        <dbReference type="PROSITE" id="PS50801"/>
    </source>
</evidence>
<feature type="domain" description="STAS" evidence="1">
    <location>
        <begin position="6"/>
        <end position="116"/>
    </location>
</feature>
<dbReference type="Gene3D" id="3.30.750.24">
    <property type="entry name" value="STAS domain"/>
    <property type="match status" value="1"/>
</dbReference>
<dbReference type="EMBL" id="QOQW01000002">
    <property type="protein sequence ID" value="RCK81404.1"/>
    <property type="molecule type" value="Genomic_DNA"/>
</dbReference>
<dbReference type="PROSITE" id="PS50801">
    <property type="entry name" value="STAS"/>
    <property type="match status" value="1"/>
</dbReference>
<dbReference type="GO" id="GO:0043856">
    <property type="term" value="F:anti-sigma factor antagonist activity"/>
    <property type="evidence" value="ECO:0007669"/>
    <property type="project" value="TreeGrafter"/>
</dbReference>
<dbReference type="InterPro" id="IPR002645">
    <property type="entry name" value="STAS_dom"/>
</dbReference>
<accession>A0A367ZTD7</accession>